<dbReference type="GO" id="GO:0015093">
    <property type="term" value="F:ferrous iron transmembrane transporter activity"/>
    <property type="evidence" value="ECO:0007669"/>
    <property type="project" value="TreeGrafter"/>
</dbReference>
<name>A0A8J7Z7L4_9CYAN</name>
<comment type="similarity">
    <text evidence="2">Belongs to the oxidase-dependent Fe transporter (OFeT) (TC 9.A.10.1) family.</text>
</comment>
<evidence type="ECO:0008006" key="9">
    <source>
        <dbReference type="Google" id="ProtNLM"/>
    </source>
</evidence>
<keyword evidence="8" id="KW-1185">Reference proteome</keyword>
<evidence type="ECO:0000313" key="8">
    <source>
        <dbReference type="Proteomes" id="UP000646053"/>
    </source>
</evidence>
<dbReference type="RefSeq" id="WP_162425134.1">
    <property type="nucleotide sequence ID" value="NZ_WVIE01000034.1"/>
</dbReference>
<feature type="transmembrane region" description="Helical" evidence="6">
    <location>
        <begin position="121"/>
        <end position="140"/>
    </location>
</feature>
<keyword evidence="5 6" id="KW-0472">Membrane</keyword>
<accession>A0A8J7Z7L4</accession>
<evidence type="ECO:0000256" key="1">
    <source>
        <dbReference type="ARBA" id="ARBA00004141"/>
    </source>
</evidence>
<dbReference type="PANTHER" id="PTHR31632">
    <property type="entry name" value="IRON TRANSPORTER FTH1"/>
    <property type="match status" value="1"/>
</dbReference>
<sequence length="309" mass="33348">MDWSPAIPTFLITLREGVEAALVVGIVLACLRQAKQPQLIPYVYFGIVAGLVASVGVGGVPFQVLHQVENAKSPDMVVMRQLLEAGLGILAIAMLSWMLIWMTRQARSLKAEIEGSVQSAVAGNGVAAWGIFSLIATAVLREGFETVLFLTAQFQTGWTPILGAIAGVVGAIIIGVLLFKWGIKINLKQFFQVMGTLLLLIVSGLVISVLRHLDAAAIAFVQLHPQFASLCWSAAPTCLLGALVWDAHAVLPDKEFPGIILKTLFGYRETLYLVQAIGYFLFLGLVGRLYFRSFNSPKAPAPMSDLALK</sequence>
<dbReference type="EMBL" id="WVIE01000034">
    <property type="protein sequence ID" value="NDJ19606.1"/>
    <property type="molecule type" value="Genomic_DNA"/>
</dbReference>
<dbReference type="GO" id="GO:0033573">
    <property type="term" value="C:high-affinity iron permease complex"/>
    <property type="evidence" value="ECO:0007669"/>
    <property type="project" value="InterPro"/>
</dbReference>
<feature type="transmembrane region" description="Helical" evidence="6">
    <location>
        <begin position="6"/>
        <end position="30"/>
    </location>
</feature>
<evidence type="ECO:0000256" key="4">
    <source>
        <dbReference type="ARBA" id="ARBA00022989"/>
    </source>
</evidence>
<comment type="subcellular location">
    <subcellularLocation>
        <location evidence="1">Membrane</location>
        <topology evidence="1">Multi-pass membrane protein</topology>
    </subcellularLocation>
</comment>
<dbReference type="AlphaFoldDB" id="A0A8J7Z7L4"/>
<evidence type="ECO:0000256" key="6">
    <source>
        <dbReference type="SAM" id="Phobius"/>
    </source>
</evidence>
<feature type="transmembrane region" description="Helical" evidence="6">
    <location>
        <begin position="42"/>
        <end position="62"/>
    </location>
</feature>
<feature type="transmembrane region" description="Helical" evidence="6">
    <location>
        <begin position="160"/>
        <end position="179"/>
    </location>
</feature>
<dbReference type="Pfam" id="PF03239">
    <property type="entry name" value="FTR1"/>
    <property type="match status" value="1"/>
</dbReference>
<protein>
    <recommendedName>
        <fullName evidence="9">Iron permease FTR1</fullName>
    </recommendedName>
</protein>
<dbReference type="PANTHER" id="PTHR31632:SF2">
    <property type="entry name" value="PLASMA MEMBRANE IRON PERMEASE"/>
    <property type="match status" value="1"/>
</dbReference>
<feature type="transmembrane region" description="Helical" evidence="6">
    <location>
        <begin position="82"/>
        <end position="100"/>
    </location>
</feature>
<keyword evidence="4 6" id="KW-1133">Transmembrane helix</keyword>
<dbReference type="InterPro" id="IPR004923">
    <property type="entry name" value="FTR1/Fip1/EfeU"/>
</dbReference>
<evidence type="ECO:0000256" key="5">
    <source>
        <dbReference type="ARBA" id="ARBA00023136"/>
    </source>
</evidence>
<evidence type="ECO:0000256" key="3">
    <source>
        <dbReference type="ARBA" id="ARBA00022692"/>
    </source>
</evidence>
<evidence type="ECO:0000313" key="7">
    <source>
        <dbReference type="EMBL" id="NDJ19606.1"/>
    </source>
</evidence>
<comment type="caution">
    <text evidence="7">The sequence shown here is derived from an EMBL/GenBank/DDBJ whole genome shotgun (WGS) entry which is preliminary data.</text>
</comment>
<reference evidence="7" key="1">
    <citation type="submission" date="2019-12" db="EMBL/GenBank/DDBJ databases">
        <title>High-Quality draft genome sequences of three cyanobacteria isolated from the limestone walls of the Old Cathedral of Coimbra.</title>
        <authorList>
            <person name="Tiago I."/>
            <person name="Soares F."/>
            <person name="Portugal A."/>
        </authorList>
    </citation>
    <scope>NUCLEOTIDE SEQUENCE</scope>
    <source>
        <strain evidence="7">A</strain>
    </source>
</reference>
<feature type="transmembrane region" description="Helical" evidence="6">
    <location>
        <begin position="271"/>
        <end position="291"/>
    </location>
</feature>
<feature type="transmembrane region" description="Helical" evidence="6">
    <location>
        <begin position="191"/>
        <end position="210"/>
    </location>
</feature>
<proteinExistence type="inferred from homology"/>
<gene>
    <name evidence="7" type="ORF">GS601_20335</name>
</gene>
<dbReference type="Proteomes" id="UP000646053">
    <property type="component" value="Unassembled WGS sequence"/>
</dbReference>
<keyword evidence="3 6" id="KW-0812">Transmembrane</keyword>
<organism evidence="7 8">
    <name type="scientific">Myxacorys almedinensis A</name>
    <dbReference type="NCBI Taxonomy" id="2690445"/>
    <lineage>
        <taxon>Bacteria</taxon>
        <taxon>Bacillati</taxon>
        <taxon>Cyanobacteriota</taxon>
        <taxon>Cyanophyceae</taxon>
        <taxon>Leptolyngbyales</taxon>
        <taxon>Leptolyngbyaceae</taxon>
        <taxon>Myxacorys</taxon>
        <taxon>Myxacorys almedinensis</taxon>
    </lineage>
</organism>
<evidence type="ECO:0000256" key="2">
    <source>
        <dbReference type="ARBA" id="ARBA00008333"/>
    </source>
</evidence>